<keyword evidence="3" id="KW-0812">Transmembrane</keyword>
<dbReference type="InterPro" id="IPR029052">
    <property type="entry name" value="Metallo-depent_PP-like"/>
</dbReference>
<dbReference type="SMART" id="SM00854">
    <property type="entry name" value="PGA_cap"/>
    <property type="match status" value="1"/>
</dbReference>
<name>A0AA95JBS0_9BACL</name>
<evidence type="ECO:0000313" key="5">
    <source>
        <dbReference type="EMBL" id="WEK53167.1"/>
    </source>
</evidence>
<dbReference type="Pfam" id="PF09587">
    <property type="entry name" value="PGA_cap"/>
    <property type="match status" value="1"/>
</dbReference>
<dbReference type="EMBL" id="CP119317">
    <property type="protein sequence ID" value="WEK53167.1"/>
    <property type="molecule type" value="Genomic_DNA"/>
</dbReference>
<dbReference type="AlphaFoldDB" id="A0AA95JBS0"/>
<feature type="transmembrane region" description="Helical" evidence="3">
    <location>
        <begin position="21"/>
        <end position="43"/>
    </location>
</feature>
<protein>
    <submittedName>
        <fullName evidence="5">CapA family protein</fullName>
    </submittedName>
</protein>
<keyword evidence="6" id="KW-1185">Reference proteome</keyword>
<accession>A0AA95JBS0</accession>
<organism evidence="5 6">
    <name type="scientific">Candidatus Cohnella colombiensis</name>
    <dbReference type="NCBI Taxonomy" id="3121368"/>
    <lineage>
        <taxon>Bacteria</taxon>
        <taxon>Bacillati</taxon>
        <taxon>Bacillota</taxon>
        <taxon>Bacilli</taxon>
        <taxon>Bacillales</taxon>
        <taxon>Paenibacillaceae</taxon>
        <taxon>Cohnella</taxon>
    </lineage>
</organism>
<gene>
    <name evidence="5" type="ORF">P0Y55_11240</name>
</gene>
<dbReference type="CDD" id="cd07381">
    <property type="entry name" value="MPP_CapA"/>
    <property type="match status" value="1"/>
</dbReference>
<dbReference type="SUPFAM" id="SSF56300">
    <property type="entry name" value="Metallo-dependent phosphatases"/>
    <property type="match status" value="1"/>
</dbReference>
<evidence type="ECO:0000259" key="4">
    <source>
        <dbReference type="SMART" id="SM00854"/>
    </source>
</evidence>
<evidence type="ECO:0000256" key="2">
    <source>
        <dbReference type="SAM" id="MobiDB-lite"/>
    </source>
</evidence>
<keyword evidence="3" id="KW-0472">Membrane</keyword>
<reference evidence="5" key="1">
    <citation type="submission" date="2023-03" db="EMBL/GenBank/DDBJ databases">
        <title>Andean soil-derived lignocellulolytic bacterial consortium as a source of novel taxa and putative plastic-active enzymes.</title>
        <authorList>
            <person name="Diaz-Garcia L."/>
            <person name="Chuvochina M."/>
            <person name="Feuerriegel G."/>
            <person name="Bunk B."/>
            <person name="Sproer C."/>
            <person name="Streit W.R."/>
            <person name="Rodriguez L.M."/>
            <person name="Overmann J."/>
            <person name="Jimenez D.J."/>
        </authorList>
    </citation>
    <scope>NUCLEOTIDE SEQUENCE</scope>
    <source>
        <strain evidence="5">MAG 2441</strain>
    </source>
</reference>
<dbReference type="Proteomes" id="UP001178662">
    <property type="component" value="Chromosome"/>
</dbReference>
<feature type="compositionally biased region" description="Low complexity" evidence="2">
    <location>
        <begin position="59"/>
        <end position="76"/>
    </location>
</feature>
<keyword evidence="3" id="KW-1133">Transmembrane helix</keyword>
<dbReference type="PANTHER" id="PTHR33393:SF13">
    <property type="entry name" value="PGA BIOSYNTHESIS PROTEIN CAPA"/>
    <property type="match status" value="1"/>
</dbReference>
<feature type="region of interest" description="Disordered" evidence="2">
    <location>
        <begin position="59"/>
        <end position="101"/>
    </location>
</feature>
<dbReference type="InterPro" id="IPR052169">
    <property type="entry name" value="CW_Biosynth-Accessory"/>
</dbReference>
<evidence type="ECO:0000256" key="1">
    <source>
        <dbReference type="ARBA" id="ARBA00005662"/>
    </source>
</evidence>
<proteinExistence type="inferred from homology"/>
<evidence type="ECO:0000313" key="6">
    <source>
        <dbReference type="Proteomes" id="UP001178662"/>
    </source>
</evidence>
<evidence type="ECO:0000256" key="3">
    <source>
        <dbReference type="SAM" id="Phobius"/>
    </source>
</evidence>
<feature type="domain" description="Capsule synthesis protein CapA" evidence="4">
    <location>
        <begin position="111"/>
        <end position="357"/>
    </location>
</feature>
<dbReference type="PROSITE" id="PS51257">
    <property type="entry name" value="PROKAR_LIPOPROTEIN"/>
    <property type="match status" value="1"/>
</dbReference>
<dbReference type="Gene3D" id="3.60.21.10">
    <property type="match status" value="1"/>
</dbReference>
<dbReference type="PANTHER" id="PTHR33393">
    <property type="entry name" value="POLYGLUTAMINE SYNTHESIS ACCESSORY PROTEIN RV0574C-RELATED"/>
    <property type="match status" value="1"/>
</dbReference>
<sequence length="428" mass="46321">MSNSRSRLAANKHTRHRKRRKIIGVLSTIIIGCAVVIAAGFWISKLDLNPFVYFGNDSQQSANSHPSSSQGESSPQSEDEGSPAANVDGGDEGQASDEPVSGAVEQTDKVKLALVGDILPAANVLNLMVANGYEYPFIYVKDRLQAADIAAANLETPITDRGTPATRGEPPQLKDYFYRAPPDVVSIIQDSGFDFLSLANNHTLDYGWEGLSDTMEYLDEAGLKYAGAGMDDKAAYSPRYMEVGDFTIAFVSLSRVIWDVNWKADRTNPGVAETYTIDRAVEAVKTAKSNADLVVVMVHWGIERQDTPDESQKYLAYSYIDAGADLVIGSHPHVLQGFESYKGKWIAYSLGNFVFPGMSPPTTAETGILSAVCSKDGNCDLSFEPMIAKLAQPKPMDEESGKALLARLSSLSINAEIKSDGKLVAKSN</sequence>
<comment type="similarity">
    <text evidence="1">Belongs to the CapA family.</text>
</comment>
<dbReference type="InterPro" id="IPR019079">
    <property type="entry name" value="Capsule_synth_CapA"/>
</dbReference>